<sequence length="106" mass="11673">MYSITSARVSGITYGSSLAAKALPPLLSNESDQRIAHKYLEVVTDGDRKPVKCKHSFHDNMGCSMDLVFSETAAKHRCGLMENGPSFKKTNPEIVVIGKNEDPEFK</sequence>
<dbReference type="AlphaFoldDB" id="A0A0C2MB30"/>
<dbReference type="EMBL" id="JWZT01004411">
    <property type="protein sequence ID" value="KII64176.1"/>
    <property type="molecule type" value="Genomic_DNA"/>
</dbReference>
<organism evidence="1 2">
    <name type="scientific">Thelohanellus kitauei</name>
    <name type="common">Myxosporean</name>
    <dbReference type="NCBI Taxonomy" id="669202"/>
    <lineage>
        <taxon>Eukaryota</taxon>
        <taxon>Metazoa</taxon>
        <taxon>Cnidaria</taxon>
        <taxon>Myxozoa</taxon>
        <taxon>Myxosporea</taxon>
        <taxon>Bivalvulida</taxon>
        <taxon>Platysporina</taxon>
        <taxon>Myxobolidae</taxon>
        <taxon>Thelohanellus</taxon>
    </lineage>
</organism>
<proteinExistence type="predicted"/>
<accession>A0A0C2MB30</accession>
<comment type="caution">
    <text evidence="1">The sequence shown here is derived from an EMBL/GenBank/DDBJ whole genome shotgun (WGS) entry which is preliminary data.</text>
</comment>
<keyword evidence="2" id="KW-1185">Reference proteome</keyword>
<evidence type="ECO:0000313" key="2">
    <source>
        <dbReference type="Proteomes" id="UP000031668"/>
    </source>
</evidence>
<dbReference type="Proteomes" id="UP000031668">
    <property type="component" value="Unassembled WGS sequence"/>
</dbReference>
<evidence type="ECO:0000313" key="1">
    <source>
        <dbReference type="EMBL" id="KII64176.1"/>
    </source>
</evidence>
<reference evidence="1 2" key="1">
    <citation type="journal article" date="2014" name="Genome Biol. Evol.">
        <title>The genome of the myxosporean Thelohanellus kitauei shows adaptations to nutrient acquisition within its fish host.</title>
        <authorList>
            <person name="Yang Y."/>
            <person name="Xiong J."/>
            <person name="Zhou Z."/>
            <person name="Huo F."/>
            <person name="Miao W."/>
            <person name="Ran C."/>
            <person name="Liu Y."/>
            <person name="Zhang J."/>
            <person name="Feng J."/>
            <person name="Wang M."/>
            <person name="Wang M."/>
            <person name="Wang L."/>
            <person name="Yao B."/>
        </authorList>
    </citation>
    <scope>NUCLEOTIDE SEQUENCE [LARGE SCALE GENOMIC DNA]</scope>
    <source>
        <strain evidence="1">Wuqing</strain>
    </source>
</reference>
<gene>
    <name evidence="1" type="ORF">RF11_03231</name>
</gene>
<name>A0A0C2MB30_THEKT</name>
<protein>
    <submittedName>
        <fullName evidence="1">Uncharacterized protein</fullName>
    </submittedName>
</protein>